<evidence type="ECO:0000256" key="5">
    <source>
        <dbReference type="ARBA" id="ARBA00023237"/>
    </source>
</evidence>
<evidence type="ECO:0000256" key="1">
    <source>
        <dbReference type="ARBA" id="ARBA00004370"/>
    </source>
</evidence>
<dbReference type="PANTHER" id="PTHR12815:SF47">
    <property type="entry name" value="TRANSLOCATION AND ASSEMBLY MODULE SUBUNIT TAMA"/>
    <property type="match status" value="1"/>
</dbReference>
<keyword evidence="4" id="KW-0472">Membrane</keyword>
<keyword evidence="2" id="KW-0812">Transmembrane</keyword>
<evidence type="ECO:0000256" key="3">
    <source>
        <dbReference type="ARBA" id="ARBA00022729"/>
    </source>
</evidence>
<dbReference type="InterPro" id="IPR039910">
    <property type="entry name" value="D15-like"/>
</dbReference>
<proteinExistence type="predicted"/>
<evidence type="ECO:0000313" key="8">
    <source>
        <dbReference type="Proteomes" id="UP001156666"/>
    </source>
</evidence>
<dbReference type="PROSITE" id="PS51257">
    <property type="entry name" value="PROKAR_LIPOPROTEIN"/>
    <property type="match status" value="1"/>
</dbReference>
<dbReference type="GO" id="GO:0019867">
    <property type="term" value="C:outer membrane"/>
    <property type="evidence" value="ECO:0007669"/>
    <property type="project" value="InterPro"/>
</dbReference>
<keyword evidence="3" id="KW-0732">Signal</keyword>
<evidence type="ECO:0000256" key="2">
    <source>
        <dbReference type="ARBA" id="ARBA00022692"/>
    </source>
</evidence>
<dbReference type="Gene3D" id="2.40.160.50">
    <property type="entry name" value="membrane protein fhac: a member of the omp85/tpsb transporter family"/>
    <property type="match status" value="1"/>
</dbReference>
<evidence type="ECO:0000259" key="6">
    <source>
        <dbReference type="Pfam" id="PF01103"/>
    </source>
</evidence>
<name>A0AA37WE26_9BACT</name>
<dbReference type="AlphaFoldDB" id="A0AA37WE26"/>
<feature type="domain" description="Bacterial surface antigen (D15)" evidence="6">
    <location>
        <begin position="524"/>
        <end position="715"/>
    </location>
</feature>
<accession>A0AA37WE26</accession>
<dbReference type="Pfam" id="PF01103">
    <property type="entry name" value="Omp85"/>
    <property type="match status" value="1"/>
</dbReference>
<reference evidence="7" key="1">
    <citation type="journal article" date="2014" name="Int. J. Syst. Evol. Microbiol.">
        <title>Complete genome sequence of Corynebacterium casei LMG S-19264T (=DSM 44701T), isolated from a smear-ripened cheese.</title>
        <authorList>
            <consortium name="US DOE Joint Genome Institute (JGI-PGF)"/>
            <person name="Walter F."/>
            <person name="Albersmeier A."/>
            <person name="Kalinowski J."/>
            <person name="Ruckert C."/>
        </authorList>
    </citation>
    <scope>NUCLEOTIDE SEQUENCE</scope>
    <source>
        <strain evidence="7">NBRC 108769</strain>
    </source>
</reference>
<protein>
    <submittedName>
        <fullName evidence="7">Membrane protein</fullName>
    </submittedName>
</protein>
<sequence>MKRSGIIIVTILLLASCSIPKYVPDDKKLYRGAEIELAKDDKLAEEDRVREAIDLAIYPKPNRKLLSLVYFNLWVYYRFDESKDKWWSKFIYNRFAEEPVYLDEVNIPLVEQIIKKEMQDEGYFNSEVTGEVQEKDKTATIKYNIDATPPTIMAKVERPKGNTPIDSLIRSFRRMSVKEGDRYRIEAFDIERAEVTEYVRSKGYFDFNSLDIYYLVDTASIDSVNVIMKIKKPANDSLHRKYFIKNVNVYTTSGALGSGAIADAKNSYVWKNLNIYEDFKFIDKKTLESNILIQPDEVFSVKDYSLTLSRLINLNIFKYVNIQYEKSAADSLDVNILLTPTLYQSARYDGELSTSDQSFLGSSLSFSYTNDNTFRRAEKFSATIRGGTELQYKDLNVGFSILNIAAGVGYEVPRLLVPFPTRKLRSSVAPKTFIKLENDYQLWLEFFNVNSANFTYGYEWRTESRFTFTAQPLFVNYINLLGTTTYFDSIAIAQPSLKLRYSDNLIIGSQFGLTHTNKLTEGQRNSYYLRWNLETSGNTSTIFANSITGVPISQYVRTDIEYRFTRKFSFIENLVTRVNFGIVKAYGNSEVAPFTKQFYMGGPTTLRGFAFRSVGPGRYQQEDDSGIINPIDQSGDIRILLNTEYRFPLFSIFRGALFFDAGNVWLIRDEVSKPEGQFKLNNFYKELAWNTGFGLRADIDFFAVRLDFGVPLYEPYENIGERWIHKSPGTGIFPWMRENIILSAGIGYPF</sequence>
<comment type="caution">
    <text evidence="7">The sequence shown here is derived from an EMBL/GenBank/DDBJ whole genome shotgun (WGS) entry which is preliminary data.</text>
</comment>
<dbReference type="Proteomes" id="UP001156666">
    <property type="component" value="Unassembled WGS sequence"/>
</dbReference>
<dbReference type="PANTHER" id="PTHR12815">
    <property type="entry name" value="SORTING AND ASSEMBLY MACHINERY SAMM50 PROTEIN FAMILY MEMBER"/>
    <property type="match status" value="1"/>
</dbReference>
<comment type="subcellular location">
    <subcellularLocation>
        <location evidence="1">Membrane</location>
    </subcellularLocation>
</comment>
<keyword evidence="5" id="KW-0998">Cell outer membrane</keyword>
<organism evidence="7 8">
    <name type="scientific">Portibacter lacus</name>
    <dbReference type="NCBI Taxonomy" id="1099794"/>
    <lineage>
        <taxon>Bacteria</taxon>
        <taxon>Pseudomonadati</taxon>
        <taxon>Bacteroidota</taxon>
        <taxon>Saprospiria</taxon>
        <taxon>Saprospirales</taxon>
        <taxon>Haliscomenobacteraceae</taxon>
        <taxon>Portibacter</taxon>
    </lineage>
</organism>
<evidence type="ECO:0000256" key="4">
    <source>
        <dbReference type="ARBA" id="ARBA00023136"/>
    </source>
</evidence>
<dbReference type="EMBL" id="BSOH01000021">
    <property type="protein sequence ID" value="GLR18476.1"/>
    <property type="molecule type" value="Genomic_DNA"/>
</dbReference>
<dbReference type="InterPro" id="IPR000184">
    <property type="entry name" value="Bac_surfAg_D15"/>
</dbReference>
<dbReference type="RefSeq" id="WP_235295226.1">
    <property type="nucleotide sequence ID" value="NZ_BSOH01000021.1"/>
</dbReference>
<reference evidence="7" key="2">
    <citation type="submission" date="2023-01" db="EMBL/GenBank/DDBJ databases">
        <title>Draft genome sequence of Portibacter lacus strain NBRC 108769.</title>
        <authorList>
            <person name="Sun Q."/>
            <person name="Mori K."/>
        </authorList>
    </citation>
    <scope>NUCLEOTIDE SEQUENCE</scope>
    <source>
        <strain evidence="7">NBRC 108769</strain>
    </source>
</reference>
<evidence type="ECO:0000313" key="7">
    <source>
        <dbReference type="EMBL" id="GLR18476.1"/>
    </source>
</evidence>
<keyword evidence="8" id="KW-1185">Reference proteome</keyword>
<gene>
    <name evidence="7" type="ORF">GCM10007940_30920</name>
</gene>